<evidence type="ECO:0000256" key="12">
    <source>
        <dbReference type="ARBA" id="ARBA00056820"/>
    </source>
</evidence>
<evidence type="ECO:0000256" key="7">
    <source>
        <dbReference type="ARBA" id="ARBA00022966"/>
    </source>
</evidence>
<protein>
    <recommendedName>
        <fullName evidence="16">CD109 antigen</fullName>
    </recommendedName>
    <alternativeName>
        <fullName evidence="17">TEP1-F</fullName>
    </alternativeName>
</protein>
<dbReference type="Gene3D" id="2.60.40.2950">
    <property type="match status" value="1"/>
</dbReference>
<dbReference type="Gene3D" id="2.60.40.10">
    <property type="entry name" value="Immunoglobulins"/>
    <property type="match status" value="2"/>
</dbReference>
<dbReference type="SMART" id="SM01361">
    <property type="entry name" value="A2M_recep"/>
    <property type="match status" value="1"/>
</dbReference>
<dbReference type="STRING" id="568069.A0A1J1IXQ0"/>
<evidence type="ECO:0000256" key="2">
    <source>
        <dbReference type="ARBA" id="ARBA00010952"/>
    </source>
</evidence>
<evidence type="ECO:0000256" key="8">
    <source>
        <dbReference type="ARBA" id="ARBA00023136"/>
    </source>
</evidence>
<dbReference type="SUPFAM" id="SSF48239">
    <property type="entry name" value="Terpenoid cyclases/Protein prenyltransferases"/>
    <property type="match status" value="1"/>
</dbReference>
<dbReference type="Gene3D" id="2.60.120.1540">
    <property type="match status" value="1"/>
</dbReference>
<dbReference type="Gene3D" id="6.20.50.160">
    <property type="match status" value="1"/>
</dbReference>
<feature type="domain" description="Alpha-2-macroglobulin bait region" evidence="18">
    <location>
        <begin position="442"/>
        <end position="577"/>
    </location>
</feature>
<dbReference type="CDD" id="cd02897">
    <property type="entry name" value="A2M_2"/>
    <property type="match status" value="1"/>
</dbReference>
<keyword evidence="7" id="KW-0882">Thioester bond</keyword>
<feature type="domain" description="Alpha-macroglobulin receptor-binding" evidence="20">
    <location>
        <begin position="1314"/>
        <end position="1403"/>
    </location>
</feature>
<gene>
    <name evidence="21" type="primary">similar to CD109 antigen</name>
    <name evidence="21" type="ORF">CLUMA_CG017909</name>
</gene>
<dbReference type="FunFam" id="2.60.40.1930:FF:000001">
    <property type="entry name" value="CD109 isoform 3"/>
    <property type="match status" value="1"/>
</dbReference>
<proteinExistence type="inferred from homology"/>
<evidence type="ECO:0000259" key="20">
    <source>
        <dbReference type="SMART" id="SM01361"/>
    </source>
</evidence>
<evidence type="ECO:0000313" key="21">
    <source>
        <dbReference type="EMBL" id="CRL04856.1"/>
    </source>
</evidence>
<dbReference type="InterPro" id="IPR013783">
    <property type="entry name" value="Ig-like_fold"/>
</dbReference>
<dbReference type="InterPro" id="IPR001599">
    <property type="entry name" value="Macroglobln_a2"/>
</dbReference>
<evidence type="ECO:0000256" key="6">
    <source>
        <dbReference type="ARBA" id="ARBA00022859"/>
    </source>
</evidence>
<evidence type="ECO:0000256" key="4">
    <source>
        <dbReference type="ARBA" id="ARBA00022622"/>
    </source>
</evidence>
<dbReference type="InterPro" id="IPR041555">
    <property type="entry name" value="MG3"/>
</dbReference>
<dbReference type="InterPro" id="IPR041813">
    <property type="entry name" value="A2M_TED"/>
</dbReference>
<dbReference type="FunFam" id="2.60.40.10:FF:000155">
    <property type="entry name" value="complement C3 isoform X1"/>
    <property type="match status" value="1"/>
</dbReference>
<feature type="domain" description="Alpha-2-macroglobulin" evidence="19">
    <location>
        <begin position="693"/>
        <end position="784"/>
    </location>
</feature>
<dbReference type="Pfam" id="PF07677">
    <property type="entry name" value="A2M_recep"/>
    <property type="match status" value="1"/>
</dbReference>
<dbReference type="GO" id="GO:0005615">
    <property type="term" value="C:extracellular space"/>
    <property type="evidence" value="ECO:0007669"/>
    <property type="project" value="InterPro"/>
</dbReference>
<dbReference type="Pfam" id="PF07703">
    <property type="entry name" value="A2M_BRD"/>
    <property type="match status" value="1"/>
</dbReference>
<keyword evidence="4" id="KW-0336">GPI-anchor</keyword>
<evidence type="ECO:0000256" key="9">
    <source>
        <dbReference type="ARBA" id="ARBA00023157"/>
    </source>
</evidence>
<dbReference type="PROSITE" id="PS00477">
    <property type="entry name" value="ALPHA_2_MACROGLOBULIN"/>
    <property type="match status" value="1"/>
</dbReference>
<dbReference type="InterPro" id="IPR008930">
    <property type="entry name" value="Terpenoid_cyclase/PrenylTrfase"/>
</dbReference>
<keyword evidence="3" id="KW-1003">Cell membrane</keyword>
<reference evidence="21 22" key="1">
    <citation type="submission" date="2015-04" db="EMBL/GenBank/DDBJ databases">
        <authorList>
            <person name="Syromyatnikov M.Y."/>
            <person name="Popov V.N."/>
        </authorList>
    </citation>
    <scope>NUCLEOTIDE SEQUENCE [LARGE SCALE GENOMIC DNA]</scope>
</reference>
<dbReference type="InterPro" id="IPR019742">
    <property type="entry name" value="MacrogloblnA2_CS"/>
</dbReference>
<dbReference type="PANTHER" id="PTHR11412">
    <property type="entry name" value="MACROGLOBULIN / COMPLEMENT"/>
    <property type="match status" value="1"/>
</dbReference>
<dbReference type="InterPro" id="IPR047565">
    <property type="entry name" value="Alpha-macroglob_thiol-ester_cl"/>
</dbReference>
<evidence type="ECO:0000256" key="3">
    <source>
        <dbReference type="ARBA" id="ARBA00022475"/>
    </source>
</evidence>
<dbReference type="GO" id="GO:0002376">
    <property type="term" value="P:immune system process"/>
    <property type="evidence" value="ECO:0007669"/>
    <property type="project" value="UniProtKB-KW"/>
</dbReference>
<comment type="function">
    <text evidence="12">Modulates negatively TGFB1 signaling in keratinocytes.</text>
</comment>
<keyword evidence="11" id="KW-0449">Lipoprotein</keyword>
<evidence type="ECO:0000256" key="14">
    <source>
        <dbReference type="ARBA" id="ARBA00063008"/>
    </source>
</evidence>
<dbReference type="InterPro" id="IPR011625">
    <property type="entry name" value="A2M_N_BRD"/>
</dbReference>
<dbReference type="Gene3D" id="1.50.10.20">
    <property type="match status" value="1"/>
</dbReference>
<dbReference type="EMBL" id="CVRI01000063">
    <property type="protein sequence ID" value="CRL04856.1"/>
    <property type="molecule type" value="Genomic_DNA"/>
</dbReference>
<dbReference type="Gene3D" id="2.20.130.20">
    <property type="match status" value="1"/>
</dbReference>
<evidence type="ECO:0000313" key="22">
    <source>
        <dbReference type="Proteomes" id="UP000183832"/>
    </source>
</evidence>
<dbReference type="InterPro" id="IPR009048">
    <property type="entry name" value="A-macroglobulin_rcpt-bd"/>
</dbReference>
<evidence type="ECO:0000256" key="5">
    <source>
        <dbReference type="ARBA" id="ARBA00022729"/>
    </source>
</evidence>
<dbReference type="FunFam" id="1.50.10.20:FF:000001">
    <property type="entry name" value="CD109 isoform 1"/>
    <property type="match status" value="1"/>
</dbReference>
<dbReference type="OrthoDB" id="7780472at2759"/>
<dbReference type="PANTHER" id="PTHR11412:SF136">
    <property type="entry name" value="CD109 ANTIGEN"/>
    <property type="match status" value="1"/>
</dbReference>
<keyword evidence="5" id="KW-0732">Signal</keyword>
<evidence type="ECO:0000256" key="16">
    <source>
        <dbReference type="ARBA" id="ARBA00069665"/>
    </source>
</evidence>
<evidence type="ECO:0000256" key="1">
    <source>
        <dbReference type="ARBA" id="ARBA00004609"/>
    </source>
</evidence>
<dbReference type="SUPFAM" id="SSF49410">
    <property type="entry name" value="Alpha-macroglobulin receptor domain"/>
    <property type="match status" value="1"/>
</dbReference>
<comment type="similarity">
    <text evidence="2">Belongs to the protease inhibitor I39 (alpha-2-macroglobulin) family.</text>
</comment>
<dbReference type="InterPro" id="IPR011626">
    <property type="entry name" value="Alpha-macroglobulin_TED"/>
</dbReference>
<evidence type="ECO:0000256" key="13">
    <source>
        <dbReference type="ARBA" id="ARBA00057615"/>
    </source>
</evidence>
<keyword evidence="22" id="KW-1185">Reference proteome</keyword>
<evidence type="ECO:0000256" key="17">
    <source>
        <dbReference type="ARBA" id="ARBA00078071"/>
    </source>
</evidence>
<evidence type="ECO:0000259" key="19">
    <source>
        <dbReference type="SMART" id="SM01360"/>
    </source>
</evidence>
<dbReference type="SMART" id="SM01359">
    <property type="entry name" value="A2M_N_2"/>
    <property type="match status" value="1"/>
</dbReference>
<dbReference type="InterPro" id="IPR050473">
    <property type="entry name" value="A2M/Complement_sys"/>
</dbReference>
<keyword evidence="9" id="KW-1015">Disulfide bond</keyword>
<dbReference type="GO" id="GO:0005886">
    <property type="term" value="C:plasma membrane"/>
    <property type="evidence" value="ECO:0007669"/>
    <property type="project" value="UniProtKB-SubCell"/>
</dbReference>
<dbReference type="Pfam" id="PF07678">
    <property type="entry name" value="TED_complement"/>
    <property type="match status" value="1"/>
</dbReference>
<sequence length="1405" mass="158986">MKYFTVIGSEILRQNSKYHVSVNSFGYKEPQSLIVALKAQDIDEDKNIYQKTVELKDDSCEVIEFELKNQTVCDYFLEAKTLDGETFKRQVNLHINSRKCSAFIQTDKSVYKPSDKVQFRVLLLDMDTKPFQPENPLIFITDGAQNRVKQFSNPTFDTGVFQGELQLSDSPVMGEWTIHVKSNEMNNEELQNFSVEEYVLPKFEVIIDSNEFVDYKDGKINATVCAKYTFGKLAKGKAKVSAIVKKASSYSGCFGQPPMTMKVLKYVDVDGRTDFDFDMVEELELTEIEGDTLVKLSASFTEDLTGRKYEGSKEVTIYKRNYKIRLERVDHNKIKPGMLHKVIAHVETIAGLPVIDNKNPVEFDISYYHNPSKDSEKGEEKVSLREEKKKIKENVQLSNGVAELNLEIPNNCYRLSIKAKYLEESDSEYNVALGSSESSQYLQAKLVTEKPLIGNEVTIEVTTTEEMTELCYHVFGCNDLIEVRRLKVPNLKNFNFSFNLKKMMTSKVNVLVFYIRPDGELISDNLKIDFEFDFHNSIETELSKEQAKPGEVLEISVVTKSDSFVGLLGVDQSVLLLKTGNDITKSLVTNVNEKYGEIEHYNSTYSPDDHQYKFVSVSASDAVLITNANKEFRFPNIMKRFCAPTFGRGTMVMDDMPEAMPMAMPVMRQAAQFSHAGGRFEPKPKVRKIFPETWIFDSFHVGKDKKKILSKKVPDTISSWILTGFAVSPALGLALMDQPKKLQVSQPFFVSMNLPYSIKRGESVAIPVIVFNYLETIQNVEVTLSNDYDEFQFTEDLKLSKDKSAMKILSVKPNEGESISFTIKPTKVGNIKIKVNAISSVAGDAIEQLLLVEPEGLTQHFNKALFVDLRNSKDFNTNLSIEIPTDIVPNSTKIEVGVIGDILGPTIENLDKLIRIPFGCGEQNMLNFVPNIIVLEYLTVLNKLTPEIAIKAKKFMETGYQRELSYKHDDGSYSAFGQSRCVRNRGMPTFSEERRGSTWLTAFVAKSFYQASKHILIDKNNIQEALKFLENVQSEDGSFPEVGTIFHTDMQGGASMGLALTAYVLITFLENKEELETYKSTIERAIENIVKNCENVKDNYSLAIVCYALNLAKHSLKDSLMKKLIKQAHNNENNLMFWVKSDVKIDQPNAINIEMTAYALQAYIEAGLDAEAAPVLKWLVSQRNENGGFQSTQDTVVGLQALSKMAMKIYVPDSQVSVTLESENKLKQSFDVNAENALILQKQELPSNSRSFKVSASGHGFALLQLAYKFNIVEKLNEPRFILESKVDDKNLSKSQLTVEVTTSYVPDEVSTKSNMTVMEVSFPSGFIFDSDQLDDFKTQTKVKRVETKEGETIVVVYFDEINTEKLTLDFKAIRAHKVDELKPANVLIYDYYDNSRRASIFYKI</sequence>
<dbReference type="Pfam" id="PF01835">
    <property type="entry name" value="MG2"/>
    <property type="match status" value="1"/>
</dbReference>
<dbReference type="Gene3D" id="2.60.40.690">
    <property type="entry name" value="Alpha-macroglobulin, receptor-binding domain"/>
    <property type="match status" value="1"/>
</dbReference>
<dbReference type="SMART" id="SM01419">
    <property type="entry name" value="Thiol-ester_cl"/>
    <property type="match status" value="1"/>
</dbReference>
<dbReference type="InterPro" id="IPR036595">
    <property type="entry name" value="A-macroglobulin_rcpt-bd_sf"/>
</dbReference>
<dbReference type="SMART" id="SM01360">
    <property type="entry name" value="A2M"/>
    <property type="match status" value="1"/>
</dbReference>
<organism evidence="21 22">
    <name type="scientific">Clunio marinus</name>
    <dbReference type="NCBI Taxonomy" id="568069"/>
    <lineage>
        <taxon>Eukaryota</taxon>
        <taxon>Metazoa</taxon>
        <taxon>Ecdysozoa</taxon>
        <taxon>Arthropoda</taxon>
        <taxon>Hexapoda</taxon>
        <taxon>Insecta</taxon>
        <taxon>Pterygota</taxon>
        <taxon>Neoptera</taxon>
        <taxon>Endopterygota</taxon>
        <taxon>Diptera</taxon>
        <taxon>Nematocera</taxon>
        <taxon>Chironomoidea</taxon>
        <taxon>Chironomidae</taxon>
        <taxon>Clunio</taxon>
    </lineage>
</organism>
<accession>A0A1J1IXQ0</accession>
<comment type="subunit">
    <text evidence="15">Heterodimer of a TEP1-N chain and an TEP1-C chain non-covalently linked. Forms a complex composed of TEP1-N and TEP1-C heterodimer, LRIM1 and APL1C; the interaction stabilizes TEP1-N and TEP1-C heterodimer, prevents its binding to tissues while circulating in the hemolymph and protects the thioester bond from hydrolysis. Mature TEP1 and to a lesser extent full-length TEP1 interact with SPCLIP1; the interaction is induced by microbial infection.</text>
</comment>
<evidence type="ECO:0000256" key="15">
    <source>
        <dbReference type="ARBA" id="ARBA00063781"/>
    </source>
</evidence>
<keyword evidence="10" id="KW-0325">Glycoprotein</keyword>
<comment type="function">
    <text evidence="13">Binds covalently through a thioester bond to the pathogen surface resulting in pathogen clearance.</text>
</comment>
<dbReference type="GO" id="GO:0098552">
    <property type="term" value="C:side of membrane"/>
    <property type="evidence" value="ECO:0007669"/>
    <property type="project" value="UniProtKB-KW"/>
</dbReference>
<evidence type="ECO:0000259" key="18">
    <source>
        <dbReference type="SMART" id="SM01359"/>
    </source>
</evidence>
<comment type="subunit">
    <text evidence="14">Heterodimer; disulfide-linked. Interacts with TGFB1 and TGFBR1. Forms a heteromeric complex with TGFBR1, TGFBR2 and TGFBR3 in a ligand-independent manner.</text>
</comment>
<dbReference type="Proteomes" id="UP000183832">
    <property type="component" value="Unassembled WGS sequence"/>
</dbReference>
<name>A0A1J1IXQ0_9DIPT</name>
<dbReference type="Pfam" id="PF17791">
    <property type="entry name" value="MG3"/>
    <property type="match status" value="1"/>
</dbReference>
<evidence type="ECO:0000256" key="10">
    <source>
        <dbReference type="ARBA" id="ARBA00023180"/>
    </source>
</evidence>
<evidence type="ECO:0000256" key="11">
    <source>
        <dbReference type="ARBA" id="ARBA00023288"/>
    </source>
</evidence>
<dbReference type="Gene3D" id="2.60.40.1930">
    <property type="match status" value="2"/>
</dbReference>
<keyword evidence="8" id="KW-0472">Membrane</keyword>
<comment type="subcellular location">
    <subcellularLocation>
        <location evidence="1">Cell membrane</location>
        <topology evidence="1">Lipid-anchor</topology>
        <topology evidence="1">GPI-anchor</topology>
    </subcellularLocation>
</comment>
<keyword evidence="6" id="KW-0391">Immunity</keyword>
<dbReference type="GO" id="GO:0004866">
    <property type="term" value="F:endopeptidase inhibitor activity"/>
    <property type="evidence" value="ECO:0007669"/>
    <property type="project" value="InterPro"/>
</dbReference>
<dbReference type="Gene3D" id="2.60.40.1940">
    <property type="match status" value="1"/>
</dbReference>
<dbReference type="Pfam" id="PF00207">
    <property type="entry name" value="A2M"/>
    <property type="match status" value="1"/>
</dbReference>
<dbReference type="InterPro" id="IPR002890">
    <property type="entry name" value="MG2"/>
</dbReference>